<reference evidence="2" key="1">
    <citation type="journal article" date="2020" name="mSystems">
        <title>Genome- and Community-Level Interaction Insights into Carbon Utilization and Element Cycling Functions of Hydrothermarchaeota in Hydrothermal Sediment.</title>
        <authorList>
            <person name="Zhou Z."/>
            <person name="Liu Y."/>
            <person name="Xu W."/>
            <person name="Pan J."/>
            <person name="Luo Z.H."/>
            <person name="Li M."/>
        </authorList>
    </citation>
    <scope>NUCLEOTIDE SEQUENCE [LARGE SCALE GENOMIC DNA]</scope>
    <source>
        <strain evidence="2">HyVt-533</strain>
    </source>
</reference>
<dbReference type="GO" id="GO:0016787">
    <property type="term" value="F:hydrolase activity"/>
    <property type="evidence" value="ECO:0007669"/>
    <property type="project" value="InterPro"/>
</dbReference>
<comment type="caution">
    <text evidence="2">The sequence shown here is derived from an EMBL/GenBank/DDBJ whole genome shotgun (WGS) entry which is preliminary data.</text>
</comment>
<protein>
    <recommendedName>
        <fullName evidence="1">Calcineurin-like phosphoesterase domain-containing protein</fullName>
    </recommendedName>
</protein>
<evidence type="ECO:0000313" key="2">
    <source>
        <dbReference type="EMBL" id="HHI97705.1"/>
    </source>
</evidence>
<proteinExistence type="predicted"/>
<evidence type="ECO:0000259" key="1">
    <source>
        <dbReference type="Pfam" id="PF00149"/>
    </source>
</evidence>
<dbReference type="Proteomes" id="UP000886101">
    <property type="component" value="Unassembled WGS sequence"/>
</dbReference>
<dbReference type="EMBL" id="DROK01000226">
    <property type="protein sequence ID" value="HHI97705.1"/>
    <property type="molecule type" value="Genomic_DNA"/>
</dbReference>
<accession>A0A7V5P0P6</accession>
<dbReference type="SUPFAM" id="SSF56300">
    <property type="entry name" value="Metallo-dependent phosphatases"/>
    <property type="match status" value="1"/>
</dbReference>
<name>A0A7V5P0P6_9BACT</name>
<sequence length="471" mass="54520">MVLKYLVLSDLHLGEEDSLLTNLKPGLWEQDPLKASPVLTSFTLCLEELLKGQENRPWLVILGDGLELALARFNQAAMVFERLVEEWLVKRALFSGLIYIPGNHDHHLWETSREIQYANYVARRKPPGSFLPPPWHISEVFPQKSHHFVPSPFIGRFLRRFPQLEDFPVGVTYPVLGLINEEKKRIVCLHHGHLLEGIYRLMSKLRVTLFPGEQEPQTLNEIEEENFAWIDFFWSTMGRSGKVGERIETIYESLLVPETFKDLLANLAKALAQKFDIPLVPERWEDDLIQKVLEKTFRKALYPERKKEATALSEEVERELNWFVEGPLLKEIEKVNPEGNLSDYAFDFIFGHTHKPFARLDRFAPFSPWARVFNTGGWVIDRLELFPVYGANLVLITDELEVLCLELFRLGETASPRPALVKGTGEDLLKFIKPILEKPVWERFATEVQIAGQIRASHLRKRVLERAGFRH</sequence>
<dbReference type="Pfam" id="PF00149">
    <property type="entry name" value="Metallophos"/>
    <property type="match status" value="1"/>
</dbReference>
<dbReference type="InterPro" id="IPR029052">
    <property type="entry name" value="Metallo-depent_PP-like"/>
</dbReference>
<gene>
    <name evidence="2" type="ORF">ENJ96_07605</name>
</gene>
<dbReference type="AlphaFoldDB" id="A0A7V5P0P6"/>
<feature type="domain" description="Calcineurin-like phosphoesterase" evidence="1">
    <location>
        <begin position="4"/>
        <end position="195"/>
    </location>
</feature>
<dbReference type="InterPro" id="IPR004843">
    <property type="entry name" value="Calcineurin-like_PHP"/>
</dbReference>
<organism evidence="2">
    <name type="scientific">Thermodesulfatator atlanticus</name>
    <dbReference type="NCBI Taxonomy" id="501497"/>
    <lineage>
        <taxon>Bacteria</taxon>
        <taxon>Pseudomonadati</taxon>
        <taxon>Thermodesulfobacteriota</taxon>
        <taxon>Thermodesulfobacteria</taxon>
        <taxon>Thermodesulfobacteriales</taxon>
        <taxon>Thermodesulfatatoraceae</taxon>
        <taxon>Thermodesulfatator</taxon>
    </lineage>
</organism>